<dbReference type="GO" id="GO:0043190">
    <property type="term" value="C:ATP-binding cassette (ABC) transporter complex"/>
    <property type="evidence" value="ECO:0007669"/>
    <property type="project" value="InterPro"/>
</dbReference>
<reference evidence="2 3" key="2">
    <citation type="journal article" date="2012" name="Stand. Genomic Sci.">
        <title>Genome sequence of the moderately thermophilic, amino-acid-degrading and sulfur-reducing bacterium Thermovirga lienii type strain (Cas60314(T)).</title>
        <authorList>
            <person name="Goker M."/>
            <person name="Saunders E."/>
            <person name="Lapidus A."/>
            <person name="Nolan M."/>
            <person name="Lucas S."/>
            <person name="Hammon N."/>
            <person name="Deshpande S."/>
            <person name="Cheng J.F."/>
            <person name="Han C."/>
            <person name="Tapia R."/>
            <person name="Goodwin L.A."/>
            <person name="Pitluck S."/>
            <person name="Liolios K."/>
            <person name="Mavromatis K."/>
            <person name="Pagani I."/>
            <person name="Ivanova N."/>
            <person name="Mikhailova N."/>
            <person name="Pati A."/>
            <person name="Chen A."/>
            <person name="Palaniappan K."/>
            <person name="Land M."/>
            <person name="Chang Y.J."/>
            <person name="Jeffries C.D."/>
            <person name="Brambilla E.M."/>
            <person name="Rohde M."/>
            <person name="Spring S."/>
            <person name="Detter J.C."/>
            <person name="Woyke T."/>
            <person name="Bristow J."/>
            <person name="Eisen J.A."/>
            <person name="Markowitz V."/>
            <person name="Hugenholtz P."/>
            <person name="Kyrpides N.C."/>
            <person name="Klenk H.P."/>
        </authorList>
    </citation>
    <scope>NUCLEOTIDE SEQUENCE [LARGE SCALE GENOMIC DNA]</scope>
    <source>
        <strain evidence="3">ATCC BAA-1197 / DSM 17291 / Cas60314</strain>
    </source>
</reference>
<dbReference type="HOGENOM" id="CLU_038355_1_0_0"/>
<dbReference type="Gene3D" id="3.40.190.120">
    <property type="entry name" value="Osmoprotection protein (prox), domain 2"/>
    <property type="match status" value="1"/>
</dbReference>
<dbReference type="Gene3D" id="3.40.190.10">
    <property type="entry name" value="Periplasmic binding protein-like II"/>
    <property type="match status" value="1"/>
</dbReference>
<dbReference type="Proteomes" id="UP000005868">
    <property type="component" value="Chromosome"/>
</dbReference>
<protein>
    <submittedName>
        <fullName evidence="2">Substrate-binding region of ABC-type glycine betaine transport system</fullName>
    </submittedName>
</protein>
<dbReference type="EMBL" id="CP003096">
    <property type="protein sequence ID" value="AER67514.1"/>
    <property type="molecule type" value="Genomic_DNA"/>
</dbReference>
<evidence type="ECO:0000259" key="1">
    <source>
        <dbReference type="Pfam" id="PF04069"/>
    </source>
</evidence>
<dbReference type="eggNOG" id="COG1732">
    <property type="taxonomic scope" value="Bacteria"/>
</dbReference>
<dbReference type="AlphaFoldDB" id="G7V8Y0"/>
<organism evidence="2 3">
    <name type="scientific">Thermovirga lienii (strain ATCC BAA-1197 / DSM 17291 / Cas60314)</name>
    <dbReference type="NCBI Taxonomy" id="580340"/>
    <lineage>
        <taxon>Bacteria</taxon>
        <taxon>Thermotogati</taxon>
        <taxon>Synergistota</taxon>
        <taxon>Synergistia</taxon>
        <taxon>Synergistales</taxon>
        <taxon>Thermovirgaceae</taxon>
        <taxon>Thermovirga</taxon>
    </lineage>
</organism>
<reference evidence="3" key="1">
    <citation type="submission" date="2011-10" db="EMBL/GenBank/DDBJ databases">
        <title>The complete genome of chromosome of Thermovirga lienii DSM 17291.</title>
        <authorList>
            <consortium name="US DOE Joint Genome Institute (JGI-PGF)"/>
            <person name="Lucas S."/>
            <person name="Copeland A."/>
            <person name="Lapidus A."/>
            <person name="Glavina del Rio T."/>
            <person name="Dalin E."/>
            <person name="Tice H."/>
            <person name="Bruce D."/>
            <person name="Goodwin L."/>
            <person name="Pitluck S."/>
            <person name="Peters L."/>
            <person name="Mikhailova N."/>
            <person name="Saunders E."/>
            <person name="Kyrpides N."/>
            <person name="Mavromatis K."/>
            <person name="Ivanova N."/>
            <person name="Last F.I."/>
            <person name="Brettin T."/>
            <person name="Detter J.C."/>
            <person name="Han C."/>
            <person name="Larimer F."/>
            <person name="Land M."/>
            <person name="Hauser L."/>
            <person name="Markowitz V."/>
            <person name="Cheng J.-F."/>
            <person name="Hugenholtz P."/>
            <person name="Woyke T."/>
            <person name="Wu D."/>
            <person name="Spring S."/>
            <person name="Schroeder M."/>
            <person name="Brambilla E.-M."/>
            <person name="Klenk H.-P."/>
            <person name="Eisen J.A."/>
        </authorList>
    </citation>
    <scope>NUCLEOTIDE SEQUENCE [LARGE SCALE GENOMIC DNA]</scope>
    <source>
        <strain evidence="3">ATCC BAA-1197 / DSM 17291 / Cas60314</strain>
    </source>
</reference>
<feature type="domain" description="ABC-type glycine betaine transport system substrate-binding" evidence="1">
    <location>
        <begin position="38"/>
        <end position="301"/>
    </location>
</feature>
<name>G7V8Y0_THELD</name>
<keyword evidence="3" id="KW-1185">Reference proteome</keyword>
<dbReference type="SUPFAM" id="SSF53850">
    <property type="entry name" value="Periplasmic binding protein-like II"/>
    <property type="match status" value="1"/>
</dbReference>
<dbReference type="CDD" id="cd13608">
    <property type="entry name" value="PBP2_OpuCC_like"/>
    <property type="match status" value="1"/>
</dbReference>
<gene>
    <name evidence="2" type="ordered locus">Tlie_1796</name>
</gene>
<dbReference type="STRING" id="580340.Tlie_1796"/>
<dbReference type="Pfam" id="PF04069">
    <property type="entry name" value="OpuAC"/>
    <property type="match status" value="1"/>
</dbReference>
<evidence type="ECO:0000313" key="3">
    <source>
        <dbReference type="Proteomes" id="UP000005868"/>
    </source>
</evidence>
<dbReference type="InterPro" id="IPR007210">
    <property type="entry name" value="ABC_Gly_betaine_transp_sub-bd"/>
</dbReference>
<dbReference type="KEGG" id="tli:Tlie_1796"/>
<sequence length="306" mass="34253">MRYFMKVLCLTLLVLSVSVVGGIGVAVANQDPMEYKGTIRVGGQTVNESVILAWMAKLLLDEYTGLDVKINTEFAASSVLHQAMAQGELDVYPSWTGTQLMGILRYEGPKLSSEETFKMVKEGFEKNFDMTWAKPIGFNNTYVMTVRSETAEKYNLHKASDLKGVAEKMKLGCDENFDTRPDAYPGWSEAYGITFKEVVPMQYAMMYKAIANKEVDAIAAYSTDSRIAKLNLVMLEDDKGFFPDYSAAYVIDMKTLKKYPAILPILEKLSGKIDEKTMSSLNGRYDNGEEPEDIAEEFLEEIGLID</sequence>
<proteinExistence type="predicted"/>
<dbReference type="GO" id="GO:0022857">
    <property type="term" value="F:transmembrane transporter activity"/>
    <property type="evidence" value="ECO:0007669"/>
    <property type="project" value="InterPro"/>
</dbReference>
<evidence type="ECO:0000313" key="2">
    <source>
        <dbReference type="EMBL" id="AER67514.1"/>
    </source>
</evidence>
<accession>G7V8Y0</accession>